<dbReference type="HOGENOM" id="CLU_2479779_0_0_0"/>
<dbReference type="EMBL" id="CP000975">
    <property type="protein sequence ID" value="ACD82334.1"/>
    <property type="molecule type" value="Genomic_DNA"/>
</dbReference>
<protein>
    <submittedName>
        <fullName evidence="1">Uncharacterized protein</fullName>
    </submittedName>
</protein>
<accession>B3DY57</accession>
<dbReference type="AlphaFoldDB" id="B3DY57"/>
<name>B3DY57_METI4</name>
<proteinExistence type="predicted"/>
<gene>
    <name evidence="1" type="ordered locus">Minf_0274</name>
</gene>
<dbReference type="RefSeq" id="WP_012462616.1">
    <property type="nucleotide sequence ID" value="NC_010794.1"/>
</dbReference>
<evidence type="ECO:0000313" key="1">
    <source>
        <dbReference type="EMBL" id="ACD82334.1"/>
    </source>
</evidence>
<reference evidence="1 2" key="1">
    <citation type="journal article" date="2008" name="Biol. Direct">
        <title>Complete genome sequence of the extremely acidophilic methanotroph isolate V4, Methylacidiphilum infernorum, a representative of the bacterial phylum Verrucomicrobia.</title>
        <authorList>
            <person name="Hou S."/>
            <person name="Makarova K.S."/>
            <person name="Saw J.H."/>
            <person name="Senin P."/>
            <person name="Ly B.V."/>
            <person name="Zhou Z."/>
            <person name="Ren Y."/>
            <person name="Wang J."/>
            <person name="Galperin M.Y."/>
            <person name="Omelchenko M.V."/>
            <person name="Wolf Y.I."/>
            <person name="Yutin N."/>
            <person name="Koonin E.V."/>
            <person name="Stott M.B."/>
            <person name="Mountain B.W."/>
            <person name="Crowe M.A."/>
            <person name="Smirnova A.V."/>
            <person name="Dunfield P.F."/>
            <person name="Feng L."/>
            <person name="Wang L."/>
            <person name="Alam M."/>
        </authorList>
    </citation>
    <scope>NUCLEOTIDE SEQUENCE [LARGE SCALE GENOMIC DNA]</scope>
    <source>
        <strain evidence="2">Isolate V4</strain>
    </source>
</reference>
<dbReference type="Proteomes" id="UP000009149">
    <property type="component" value="Chromosome"/>
</dbReference>
<sequence>MKIVHEGIRNRITLPPEEKIRRVHPLLPFFLAFPRLKTPVVVVIGEKIVDVVFFELLFLYSARDNQRVFSQHGKKNSPFASKTATIG</sequence>
<dbReference type="STRING" id="481448.Minf_0274"/>
<organism evidence="1 2">
    <name type="scientific">Methylacidiphilum infernorum (isolate V4)</name>
    <name type="common">Methylokorus infernorum (strain V4)</name>
    <dbReference type="NCBI Taxonomy" id="481448"/>
    <lineage>
        <taxon>Bacteria</taxon>
        <taxon>Pseudomonadati</taxon>
        <taxon>Verrucomicrobiota</taxon>
        <taxon>Methylacidiphilae</taxon>
        <taxon>Methylacidiphilales</taxon>
        <taxon>Methylacidiphilaceae</taxon>
        <taxon>Methylacidiphilum (ex Ratnadevi et al. 2023)</taxon>
    </lineage>
</organism>
<evidence type="ECO:0000313" key="2">
    <source>
        <dbReference type="Proteomes" id="UP000009149"/>
    </source>
</evidence>
<dbReference type="KEGG" id="min:Minf_0274"/>